<dbReference type="Proteomes" id="UP000193240">
    <property type="component" value="Unassembled WGS sequence"/>
</dbReference>
<feature type="region of interest" description="Disordered" evidence="13">
    <location>
        <begin position="366"/>
        <end position="426"/>
    </location>
</feature>
<dbReference type="GO" id="GO:0005789">
    <property type="term" value="C:endoplasmic reticulum membrane"/>
    <property type="evidence" value="ECO:0007669"/>
    <property type="project" value="UniProtKB-SubCell"/>
</dbReference>
<name>A0A1Y2M4S1_EPING</name>
<evidence type="ECO:0000256" key="2">
    <source>
        <dbReference type="ARBA" id="ARBA00022679"/>
    </source>
</evidence>
<evidence type="ECO:0000256" key="8">
    <source>
        <dbReference type="ARBA" id="ARBA00023288"/>
    </source>
</evidence>
<keyword evidence="16" id="KW-1185">Reference proteome</keyword>
<evidence type="ECO:0000256" key="5">
    <source>
        <dbReference type="ARBA" id="ARBA00022989"/>
    </source>
</evidence>
<keyword evidence="5 11" id="KW-1133">Transmembrane helix</keyword>
<feature type="transmembrane region" description="Helical" evidence="11 12">
    <location>
        <begin position="184"/>
        <end position="209"/>
    </location>
</feature>
<dbReference type="InterPro" id="IPR039859">
    <property type="entry name" value="PFA4/ZDH16/20/ERF2-like"/>
</dbReference>
<dbReference type="InterPro" id="IPR001594">
    <property type="entry name" value="Palmitoyltrfase_DHHC"/>
</dbReference>
<feature type="domain" description="Palmitoyltransferase DHHC" evidence="14">
    <location>
        <begin position="97"/>
        <end position="226"/>
    </location>
</feature>
<dbReference type="EMBL" id="KZ107841">
    <property type="protein sequence ID" value="OSS51053.1"/>
    <property type="molecule type" value="Genomic_DNA"/>
</dbReference>
<evidence type="ECO:0000256" key="3">
    <source>
        <dbReference type="ARBA" id="ARBA00022692"/>
    </source>
</evidence>
<dbReference type="AlphaFoldDB" id="A0A1Y2M4S1"/>
<feature type="compositionally biased region" description="Basic and acidic residues" evidence="13">
    <location>
        <begin position="304"/>
        <end position="324"/>
    </location>
</feature>
<evidence type="ECO:0000256" key="12">
    <source>
        <dbReference type="RuleBase" id="RU079119"/>
    </source>
</evidence>
<dbReference type="STRING" id="105696.A0A1Y2M4S1"/>
<dbReference type="InterPro" id="IPR033682">
    <property type="entry name" value="PFA4"/>
</dbReference>
<feature type="active site" description="S-palmitoyl cysteine intermediate" evidence="11">
    <location>
        <position position="130"/>
    </location>
</feature>
<dbReference type="HAMAP" id="MF_03199">
    <property type="entry name" value="DHHC_PAT_PFA4"/>
    <property type="match status" value="1"/>
</dbReference>
<dbReference type="OMA" id="WEIERHK"/>
<feature type="compositionally biased region" description="Acidic residues" evidence="13">
    <location>
        <begin position="389"/>
        <end position="402"/>
    </location>
</feature>
<dbReference type="InParanoid" id="A0A1Y2M4S1"/>
<evidence type="ECO:0000313" key="16">
    <source>
        <dbReference type="Proteomes" id="UP000193240"/>
    </source>
</evidence>
<keyword evidence="9 11" id="KW-0012">Acyltransferase</keyword>
<dbReference type="PROSITE" id="PS50216">
    <property type="entry name" value="DHHC"/>
    <property type="match status" value="1"/>
</dbReference>
<keyword evidence="2 11" id="KW-0808">Transferase</keyword>
<reference evidence="15 16" key="1">
    <citation type="journal article" date="2017" name="Genome Announc.">
        <title>Genome sequence of the saprophytic ascomycete Epicoccum nigrum ICMP 19927 strain isolated from New Zealand.</title>
        <authorList>
            <person name="Fokin M."/>
            <person name="Fleetwood D."/>
            <person name="Weir B.S."/>
            <person name="Villas-Boas S.G."/>
        </authorList>
    </citation>
    <scope>NUCLEOTIDE SEQUENCE [LARGE SCALE GENOMIC DNA]</scope>
    <source>
        <strain evidence="15 16">ICMP 19927</strain>
    </source>
</reference>
<evidence type="ECO:0000313" key="15">
    <source>
        <dbReference type="EMBL" id="OSS51053.1"/>
    </source>
</evidence>
<comment type="similarity">
    <text evidence="11">Belongs to the DHHC palmitoyltransferase family. PFA4 subfamily.</text>
</comment>
<feature type="transmembrane region" description="Helical" evidence="11 12">
    <location>
        <begin position="7"/>
        <end position="28"/>
    </location>
</feature>
<evidence type="ECO:0000256" key="13">
    <source>
        <dbReference type="SAM" id="MobiDB-lite"/>
    </source>
</evidence>
<sequence>MSSLSHLSVPFVCALIFFLGYPSQWLLMRLDPGPLTKNQLVTANVVLVLIWITYARSVLVDPGTIPRDWAETEVGKGGGKSVGEEGRGKGEGEGEVKSRKWCRKCDAPKPPRAHHCKECKRCIPKMDHHCPWTANCVSHTTFPHFLRFLLSATLGLSLFQSHHFTRLAHLWATRDMPSYLGPSLLELALLFASFAINSITLFALAILALRNLWSLAVNTTTIEGWEIARHDTLLRRARAFGGYLSTPEGARVRIQRQEFPYDIGFFANVAQGMGSANPLTWLNPFSATPSLQSGLSFPVNGFESDDKPWPPPDPDRAYRRREMGDAGPAFTYRDAELNDEETLRAFRDRQAQDAVRRRKPFVQRMEAVRDSAHHGSARGDYGYAGSEGGEVDDDGDDSENAEDEGRKYGEGDEGEEAWRNSEGERLKDFGVDEDVEFYDEQEDEVPLSVLIKRRQAAAASGGEAVSSY</sequence>
<dbReference type="Pfam" id="PF01529">
    <property type="entry name" value="DHHC"/>
    <property type="match status" value="1"/>
</dbReference>
<dbReference type="GO" id="GO:0019706">
    <property type="term" value="F:protein-cysteine S-palmitoyltransferase activity"/>
    <property type="evidence" value="ECO:0007669"/>
    <property type="project" value="UniProtKB-UniRule"/>
</dbReference>
<dbReference type="PANTHER" id="PTHR12246">
    <property type="entry name" value="PALMITOYLTRANSFERASE ZDHHC16"/>
    <property type="match status" value="1"/>
</dbReference>
<organism evidence="15 16">
    <name type="scientific">Epicoccum nigrum</name>
    <name type="common">Soil fungus</name>
    <name type="synonym">Epicoccum purpurascens</name>
    <dbReference type="NCBI Taxonomy" id="105696"/>
    <lineage>
        <taxon>Eukaryota</taxon>
        <taxon>Fungi</taxon>
        <taxon>Dikarya</taxon>
        <taxon>Ascomycota</taxon>
        <taxon>Pezizomycotina</taxon>
        <taxon>Dothideomycetes</taxon>
        <taxon>Pleosporomycetidae</taxon>
        <taxon>Pleosporales</taxon>
        <taxon>Pleosporineae</taxon>
        <taxon>Didymellaceae</taxon>
        <taxon>Epicoccum</taxon>
    </lineage>
</organism>
<protein>
    <recommendedName>
        <fullName evidence="11">Palmitoyltransferase PFA4</fullName>
        <ecNumber evidence="11">2.3.1.225</ecNumber>
    </recommendedName>
    <alternativeName>
        <fullName evidence="11">Protein S-acyltransferase</fullName>
        <shortName evidence="11">PAT</shortName>
    </alternativeName>
    <alternativeName>
        <fullName evidence="11">Protein fatty acyltransferase 4</fullName>
    </alternativeName>
</protein>
<feature type="region of interest" description="Disordered" evidence="13">
    <location>
        <begin position="296"/>
        <end position="335"/>
    </location>
</feature>
<comment type="catalytic activity">
    <reaction evidence="10 11 12">
        <text>L-cysteinyl-[protein] + hexadecanoyl-CoA = S-hexadecanoyl-L-cysteinyl-[protein] + CoA</text>
        <dbReference type="Rhea" id="RHEA:36683"/>
        <dbReference type="Rhea" id="RHEA-COMP:10131"/>
        <dbReference type="Rhea" id="RHEA-COMP:11032"/>
        <dbReference type="ChEBI" id="CHEBI:29950"/>
        <dbReference type="ChEBI" id="CHEBI:57287"/>
        <dbReference type="ChEBI" id="CHEBI:57379"/>
        <dbReference type="ChEBI" id="CHEBI:74151"/>
        <dbReference type="EC" id="2.3.1.225"/>
    </reaction>
</comment>
<evidence type="ECO:0000256" key="11">
    <source>
        <dbReference type="HAMAP-Rule" id="MF_03199"/>
    </source>
</evidence>
<evidence type="ECO:0000256" key="9">
    <source>
        <dbReference type="ARBA" id="ARBA00023315"/>
    </source>
</evidence>
<dbReference type="FunCoup" id="A0A1Y2M4S1">
    <property type="interactions" value="26"/>
</dbReference>
<feature type="transmembrane region" description="Helical" evidence="11 12">
    <location>
        <begin position="40"/>
        <end position="59"/>
    </location>
</feature>
<feature type="region of interest" description="Disordered" evidence="13">
    <location>
        <begin position="70"/>
        <end position="94"/>
    </location>
</feature>
<evidence type="ECO:0000256" key="7">
    <source>
        <dbReference type="ARBA" id="ARBA00023139"/>
    </source>
</evidence>
<accession>A0A1Y2M4S1</accession>
<feature type="transmembrane region" description="Helical" evidence="11 12">
    <location>
        <begin position="145"/>
        <end position="164"/>
    </location>
</feature>
<keyword evidence="8 11" id="KW-0449">Lipoprotein</keyword>
<keyword evidence="4 11" id="KW-0256">Endoplasmic reticulum</keyword>
<comment type="domain">
    <text evidence="11 12">The DHHC domain is required for palmitoyltransferase activity.</text>
</comment>
<evidence type="ECO:0000256" key="10">
    <source>
        <dbReference type="ARBA" id="ARBA00048048"/>
    </source>
</evidence>
<dbReference type="EC" id="2.3.1.225" evidence="11"/>
<comment type="subcellular location">
    <subcellularLocation>
        <location evidence="11">Endoplasmic reticulum membrane</location>
        <topology evidence="11">Multi-pass membrane protein</topology>
    </subcellularLocation>
    <subcellularLocation>
        <location evidence="1">Membrane</location>
        <topology evidence="1">Multi-pass membrane protein</topology>
    </subcellularLocation>
</comment>
<evidence type="ECO:0000259" key="14">
    <source>
        <dbReference type="Pfam" id="PF01529"/>
    </source>
</evidence>
<keyword evidence="6 11" id="KW-0472">Membrane</keyword>
<keyword evidence="3 11" id="KW-0812">Transmembrane</keyword>
<feature type="compositionally biased region" description="Basic and acidic residues" evidence="13">
    <location>
        <begin position="82"/>
        <end position="94"/>
    </location>
</feature>
<keyword evidence="7 11" id="KW-0564">Palmitate</keyword>
<evidence type="ECO:0000256" key="4">
    <source>
        <dbReference type="ARBA" id="ARBA00022824"/>
    </source>
</evidence>
<gene>
    <name evidence="11" type="primary">PFA4</name>
    <name evidence="15" type="ORF">B5807_04059</name>
</gene>
<evidence type="ECO:0000256" key="6">
    <source>
        <dbReference type="ARBA" id="ARBA00023136"/>
    </source>
</evidence>
<evidence type="ECO:0000256" key="1">
    <source>
        <dbReference type="ARBA" id="ARBA00004141"/>
    </source>
</evidence>
<feature type="compositionally biased region" description="Basic and acidic residues" evidence="13">
    <location>
        <begin position="403"/>
        <end position="426"/>
    </location>
</feature>
<comment type="function">
    <text evidence="11">Mediates the reversible addition of palmitate to target proteins, thereby regulating their membrane association and biological function.</text>
</comment>
<proteinExistence type="inferred from homology"/>